<dbReference type="Proteomes" id="UP000518892">
    <property type="component" value="Unassembled WGS sequence"/>
</dbReference>
<dbReference type="EMBL" id="JACHXR010000004">
    <property type="protein sequence ID" value="MBB3230948.1"/>
    <property type="molecule type" value="Genomic_DNA"/>
</dbReference>
<proteinExistence type="predicted"/>
<keyword evidence="1" id="KW-1133">Transmembrane helix</keyword>
<evidence type="ECO:0000313" key="3">
    <source>
        <dbReference type="Proteomes" id="UP000518892"/>
    </source>
</evidence>
<keyword evidence="1" id="KW-0812">Transmembrane</keyword>
<dbReference type="RefSeq" id="WP_183383450.1">
    <property type="nucleotide sequence ID" value="NZ_JACHXR010000004.1"/>
</dbReference>
<dbReference type="InterPro" id="IPR011743">
    <property type="entry name" value="Caa3_sub_IV"/>
</dbReference>
<sequence length="87" mass="9257">MNDFRPYLLTWVALLALLGVIVAAAALFDGLLASMIVLAGALCMIALIITLFMGLRSAGGLLRVYATGGVLWLGFLIVLTLADYLTR</sequence>
<organism evidence="2 3">
    <name type="scientific">Halomonas stenophila</name>
    <dbReference type="NCBI Taxonomy" id="795312"/>
    <lineage>
        <taxon>Bacteria</taxon>
        <taxon>Pseudomonadati</taxon>
        <taxon>Pseudomonadota</taxon>
        <taxon>Gammaproteobacteria</taxon>
        <taxon>Oceanospirillales</taxon>
        <taxon>Halomonadaceae</taxon>
        <taxon>Halomonas</taxon>
    </lineage>
</organism>
<comment type="caution">
    <text evidence="2">The sequence shown here is derived from an EMBL/GenBank/DDBJ whole genome shotgun (WGS) entry which is preliminary data.</text>
</comment>
<reference evidence="2 3" key="1">
    <citation type="submission" date="2020-08" db="EMBL/GenBank/DDBJ databases">
        <title>Genomic Encyclopedia of Type Strains, Phase III (KMG-III): the genomes of soil and plant-associated and newly described type strains.</title>
        <authorList>
            <person name="Whitman W."/>
        </authorList>
    </citation>
    <scope>NUCLEOTIDE SEQUENCE [LARGE SCALE GENOMIC DNA]</scope>
    <source>
        <strain evidence="2 3">CECT 7744</strain>
    </source>
</reference>
<protein>
    <submittedName>
        <fullName evidence="2">Cytochrome c oxidase subunit 4</fullName>
    </submittedName>
</protein>
<feature type="transmembrane region" description="Helical" evidence="1">
    <location>
        <begin position="34"/>
        <end position="55"/>
    </location>
</feature>
<name>A0A7W5ET48_9GAMM</name>
<dbReference type="AlphaFoldDB" id="A0A7W5ET48"/>
<dbReference type="NCBIfam" id="TIGR02229">
    <property type="entry name" value="caa3_sub_IV"/>
    <property type="match status" value="1"/>
</dbReference>
<evidence type="ECO:0000313" key="2">
    <source>
        <dbReference type="EMBL" id="MBB3230948.1"/>
    </source>
</evidence>
<feature type="transmembrane region" description="Helical" evidence="1">
    <location>
        <begin position="62"/>
        <end position="82"/>
    </location>
</feature>
<keyword evidence="1" id="KW-0472">Membrane</keyword>
<accession>A0A7W5ET48</accession>
<evidence type="ECO:0000256" key="1">
    <source>
        <dbReference type="SAM" id="Phobius"/>
    </source>
</evidence>
<gene>
    <name evidence="2" type="ORF">FHR97_001800</name>
</gene>
<keyword evidence="3" id="KW-1185">Reference proteome</keyword>